<keyword evidence="1" id="KW-0472">Membrane</keyword>
<evidence type="ECO:0000313" key="3">
    <source>
        <dbReference type="Proteomes" id="UP000017836"/>
    </source>
</evidence>
<dbReference type="HOGENOM" id="CLU_2375607_0_0_1"/>
<accession>W1Q0D6</accession>
<evidence type="ECO:0000256" key="1">
    <source>
        <dbReference type="SAM" id="Phobius"/>
    </source>
</evidence>
<name>W1Q0D6_AMBTC</name>
<feature type="transmembrane region" description="Helical" evidence="1">
    <location>
        <begin position="78"/>
        <end position="94"/>
    </location>
</feature>
<gene>
    <name evidence="2" type="ORF">AMTR_s00021p00160490</name>
</gene>
<dbReference type="Proteomes" id="UP000017836">
    <property type="component" value="Unassembled WGS sequence"/>
</dbReference>
<sequence length="95" mass="10622">MDVLEERCLKIAKNTSTSSSLGLGLLIVLVVLHGRVITISFPSPPLPSKSNRDVDNQLPADRFLLCPSIPSSLSTLRLRYLYVFLLRLLYLILLL</sequence>
<proteinExistence type="predicted"/>
<evidence type="ECO:0000313" key="2">
    <source>
        <dbReference type="EMBL" id="ERN13974.1"/>
    </source>
</evidence>
<keyword evidence="3" id="KW-1185">Reference proteome</keyword>
<protein>
    <submittedName>
        <fullName evidence="2">Uncharacterized protein</fullName>
    </submittedName>
</protein>
<feature type="transmembrane region" description="Helical" evidence="1">
    <location>
        <begin position="21"/>
        <end position="41"/>
    </location>
</feature>
<dbReference type="AlphaFoldDB" id="W1Q0D6"/>
<dbReference type="Gramene" id="ERN13974">
    <property type="protein sequence ID" value="ERN13974"/>
    <property type="gene ID" value="AMTR_s00021p00160490"/>
</dbReference>
<dbReference type="EMBL" id="KI392560">
    <property type="protein sequence ID" value="ERN13974.1"/>
    <property type="molecule type" value="Genomic_DNA"/>
</dbReference>
<reference evidence="3" key="1">
    <citation type="journal article" date="2013" name="Science">
        <title>The Amborella genome and the evolution of flowering plants.</title>
        <authorList>
            <consortium name="Amborella Genome Project"/>
        </authorList>
    </citation>
    <scope>NUCLEOTIDE SEQUENCE [LARGE SCALE GENOMIC DNA]</scope>
</reference>
<keyword evidence="1" id="KW-1133">Transmembrane helix</keyword>
<keyword evidence="1" id="KW-0812">Transmembrane</keyword>
<organism evidence="2 3">
    <name type="scientific">Amborella trichopoda</name>
    <dbReference type="NCBI Taxonomy" id="13333"/>
    <lineage>
        <taxon>Eukaryota</taxon>
        <taxon>Viridiplantae</taxon>
        <taxon>Streptophyta</taxon>
        <taxon>Embryophyta</taxon>
        <taxon>Tracheophyta</taxon>
        <taxon>Spermatophyta</taxon>
        <taxon>Magnoliopsida</taxon>
        <taxon>Amborellales</taxon>
        <taxon>Amborellaceae</taxon>
        <taxon>Amborella</taxon>
    </lineage>
</organism>